<dbReference type="Pfam" id="PF13304">
    <property type="entry name" value="AAA_21"/>
    <property type="match status" value="1"/>
</dbReference>
<reference evidence="3 4" key="1">
    <citation type="submission" date="2020-08" db="EMBL/GenBank/DDBJ databases">
        <title>Description of novel Flavobacterium F-392 isolate.</title>
        <authorList>
            <person name="Saticioglu I.B."/>
            <person name="Duman M."/>
            <person name="Altun S."/>
        </authorList>
    </citation>
    <scope>NUCLEOTIDE SEQUENCE [LARGE SCALE GENOMIC DNA]</scope>
    <source>
        <strain evidence="3 4">F-392</strain>
    </source>
</reference>
<dbReference type="InterPro" id="IPR014592">
    <property type="entry name" value="P-loop_UCP034888"/>
</dbReference>
<evidence type="ECO:0000313" key="3">
    <source>
        <dbReference type="EMBL" id="MBC5843355.1"/>
    </source>
</evidence>
<protein>
    <submittedName>
        <fullName evidence="3">DUF3696 domain-containing protein</fullName>
    </submittedName>
</protein>
<dbReference type="PIRSF" id="PIRSF034888">
    <property type="entry name" value="P-loop_UCP034888"/>
    <property type="match status" value="1"/>
</dbReference>
<dbReference type="GO" id="GO:0005524">
    <property type="term" value="F:ATP binding"/>
    <property type="evidence" value="ECO:0007669"/>
    <property type="project" value="InterPro"/>
</dbReference>
<dbReference type="RefSeq" id="WP_187017047.1">
    <property type="nucleotide sequence ID" value="NZ_JACRUK010000003.1"/>
</dbReference>
<dbReference type="Proteomes" id="UP000641454">
    <property type="component" value="Unassembled WGS sequence"/>
</dbReference>
<dbReference type="InterPro" id="IPR027417">
    <property type="entry name" value="P-loop_NTPase"/>
</dbReference>
<keyword evidence="4" id="KW-1185">Reference proteome</keyword>
<dbReference type="PANTHER" id="PTHR43581">
    <property type="entry name" value="ATP/GTP PHOSPHATASE"/>
    <property type="match status" value="1"/>
</dbReference>
<evidence type="ECO:0000313" key="4">
    <source>
        <dbReference type="Proteomes" id="UP000641454"/>
    </source>
</evidence>
<comment type="caution">
    <text evidence="3">The sequence shown here is derived from an EMBL/GenBank/DDBJ whole genome shotgun (WGS) entry which is preliminary data.</text>
</comment>
<evidence type="ECO:0000259" key="2">
    <source>
        <dbReference type="Pfam" id="PF13304"/>
    </source>
</evidence>
<feature type="domain" description="ATPase AAA-type core" evidence="2">
    <location>
        <begin position="28"/>
        <end position="320"/>
    </location>
</feature>
<dbReference type="SUPFAM" id="SSF52540">
    <property type="entry name" value="P-loop containing nucleoside triphosphate hydrolases"/>
    <property type="match status" value="1"/>
</dbReference>
<sequence>MIQTLEIKNFKTIKNKRFNLKNLNLNLGLNGMGKSTFIQSILLLKQSKSLSGGQLNLQGEYVNIGTTKDALYQYAKKGENLCFEIQFDNSDVFSMEFDYKIDADYFSFNPKLNMYGESNEAIEKAEKSIFNRNFQYLNANRIEPKSIYNKSYSNVVNDNNIGNNGEFTAHYIESHGNDEVLFDNLLHKDTVVKDTTTNIDIVNRTLINQINLWMGEISPGVNVRTTSISSEFVLLEYVFKQPNFGNTNRFKPENVGFGITYGLPIVTALLTSKPGQLIIIENPESHIHPRGQAELGKLIAKTAMNDVQIIIETHSDHILNGIRVAVKEGDIDKDKVAIFYYDKIVEASEQYSKITDIQLDKKGNLSEYPENLLDEWSNQLSKLF</sequence>
<dbReference type="AlphaFoldDB" id="A0A923SEF2"/>
<dbReference type="GO" id="GO:0016887">
    <property type="term" value="F:ATP hydrolysis activity"/>
    <property type="evidence" value="ECO:0007669"/>
    <property type="project" value="InterPro"/>
</dbReference>
<proteinExistence type="predicted"/>
<dbReference type="EMBL" id="JACRUL010000003">
    <property type="protein sequence ID" value="MBC5843355.1"/>
    <property type="molecule type" value="Genomic_DNA"/>
</dbReference>
<dbReference type="Gene3D" id="3.40.50.300">
    <property type="entry name" value="P-loop containing nucleotide triphosphate hydrolases"/>
    <property type="match status" value="1"/>
</dbReference>
<dbReference type="Pfam" id="PF12476">
    <property type="entry name" value="DUF3696"/>
    <property type="match status" value="1"/>
</dbReference>
<dbReference type="PANTHER" id="PTHR43581:SF2">
    <property type="entry name" value="EXCINUCLEASE ATPASE SUBUNIT"/>
    <property type="match status" value="1"/>
</dbReference>
<gene>
    <name evidence="3" type="ORF">H8R25_02745</name>
</gene>
<dbReference type="InterPro" id="IPR022532">
    <property type="entry name" value="DUF3696"/>
</dbReference>
<dbReference type="InterPro" id="IPR051396">
    <property type="entry name" value="Bact_Antivir_Def_Nuclease"/>
</dbReference>
<name>A0A923SEF2_9FLAO</name>
<organism evidence="3 4">
    <name type="scientific">Flavobacterium muglaense</name>
    <dbReference type="NCBI Taxonomy" id="2764716"/>
    <lineage>
        <taxon>Bacteria</taxon>
        <taxon>Pseudomonadati</taxon>
        <taxon>Bacteroidota</taxon>
        <taxon>Flavobacteriia</taxon>
        <taxon>Flavobacteriales</taxon>
        <taxon>Flavobacteriaceae</taxon>
        <taxon>Flavobacterium</taxon>
    </lineage>
</organism>
<evidence type="ECO:0000259" key="1">
    <source>
        <dbReference type="Pfam" id="PF12476"/>
    </source>
</evidence>
<feature type="domain" description="DUF3696" evidence="1">
    <location>
        <begin position="331"/>
        <end position="383"/>
    </location>
</feature>
<dbReference type="InterPro" id="IPR003959">
    <property type="entry name" value="ATPase_AAA_core"/>
</dbReference>
<accession>A0A923SEF2</accession>